<dbReference type="Gene3D" id="1.20.120.450">
    <property type="entry name" value="dinb family like domain"/>
    <property type="match status" value="1"/>
</dbReference>
<name>A0A0C2JPQ5_9ACTN</name>
<feature type="domain" description="Mycothiol-dependent maleylpyruvate isomerase metal-binding" evidence="1">
    <location>
        <begin position="12"/>
        <end position="157"/>
    </location>
</feature>
<evidence type="ECO:0000313" key="3">
    <source>
        <dbReference type="Proteomes" id="UP000031675"/>
    </source>
</evidence>
<dbReference type="GO" id="GO:0046872">
    <property type="term" value="F:metal ion binding"/>
    <property type="evidence" value="ECO:0007669"/>
    <property type="project" value="InterPro"/>
</dbReference>
<sequence>MRRAEVVAALDAEVAVAAPVLSGISAAAARRSTRCSPWGVLALAVHTAGALVRVCDALDGPRPPAARVSVLGYFRPDARFSPEVDARRISDAAEAADHADPGEPGRALERTWRDLRPRVEAEPRGSVVRTRHGDAMALEDFLLTRVVELVVHGLDLADALEHEAWTAPPALEAVADLLLPAGTGGLEMSTLEAVRAATGRALPSGPGPDALENAGVCFPALG</sequence>
<dbReference type="GO" id="GO:0016853">
    <property type="term" value="F:isomerase activity"/>
    <property type="evidence" value="ECO:0007669"/>
    <property type="project" value="UniProtKB-KW"/>
</dbReference>
<dbReference type="InterPro" id="IPR024344">
    <property type="entry name" value="MDMPI_metal-binding"/>
</dbReference>
<protein>
    <submittedName>
        <fullName evidence="2">Mycothiol maleylpyruvate isomerase</fullName>
    </submittedName>
</protein>
<dbReference type="AlphaFoldDB" id="A0A0C2JPQ5"/>
<dbReference type="SUPFAM" id="SSF109854">
    <property type="entry name" value="DinB/YfiT-like putative metalloenzymes"/>
    <property type="match status" value="1"/>
</dbReference>
<keyword evidence="3" id="KW-1185">Reference proteome</keyword>
<organism evidence="2 3">
    <name type="scientific">Streptomonospora alba</name>
    <dbReference type="NCBI Taxonomy" id="183763"/>
    <lineage>
        <taxon>Bacteria</taxon>
        <taxon>Bacillati</taxon>
        <taxon>Actinomycetota</taxon>
        <taxon>Actinomycetes</taxon>
        <taxon>Streptosporangiales</taxon>
        <taxon>Nocardiopsidaceae</taxon>
        <taxon>Streptomonospora</taxon>
    </lineage>
</organism>
<reference evidence="3" key="1">
    <citation type="journal article" date="2015" name="Chem. Biol.">
        <title>Structure, bioactivity, and resistance mechanism of streptomonomicin, an unusual lasso Peptide from an understudied halophilic actinomycete.</title>
        <authorList>
            <person name="Metelev M."/>
            <person name="Tietz J.I."/>
            <person name="Melby J.O."/>
            <person name="Blair P.M."/>
            <person name="Zhu L."/>
            <person name="Livnat I."/>
            <person name="Severinov K."/>
            <person name="Mitchell D.A."/>
        </authorList>
    </citation>
    <scope>NUCLEOTIDE SEQUENCE [LARGE SCALE GENOMIC DNA]</scope>
    <source>
        <strain evidence="3">YIM 90003</strain>
    </source>
</reference>
<dbReference type="STRING" id="183763.LP52_11010"/>
<keyword evidence="2" id="KW-0670">Pyruvate</keyword>
<accession>A0A0C2JPQ5</accession>
<evidence type="ECO:0000259" key="1">
    <source>
        <dbReference type="Pfam" id="PF11716"/>
    </source>
</evidence>
<dbReference type="Pfam" id="PF11716">
    <property type="entry name" value="MDMPI_N"/>
    <property type="match status" value="1"/>
</dbReference>
<dbReference type="OrthoDB" id="3677409at2"/>
<evidence type="ECO:0000313" key="2">
    <source>
        <dbReference type="EMBL" id="KIH98792.1"/>
    </source>
</evidence>
<dbReference type="RefSeq" id="WP_040273028.1">
    <property type="nucleotide sequence ID" value="NZ_JROO01000019.1"/>
</dbReference>
<gene>
    <name evidence="2" type="ORF">LP52_11010</name>
</gene>
<proteinExistence type="predicted"/>
<dbReference type="EMBL" id="JROO01000019">
    <property type="protein sequence ID" value="KIH98792.1"/>
    <property type="molecule type" value="Genomic_DNA"/>
</dbReference>
<comment type="caution">
    <text evidence="2">The sequence shown here is derived from an EMBL/GenBank/DDBJ whole genome shotgun (WGS) entry which is preliminary data.</text>
</comment>
<dbReference type="InterPro" id="IPR034660">
    <property type="entry name" value="DinB/YfiT-like"/>
</dbReference>
<dbReference type="Proteomes" id="UP000031675">
    <property type="component" value="Unassembled WGS sequence"/>
</dbReference>
<keyword evidence="2" id="KW-0413">Isomerase</keyword>